<evidence type="ECO:0000256" key="2">
    <source>
        <dbReference type="ARBA" id="ARBA00023043"/>
    </source>
</evidence>
<keyword evidence="1" id="KW-0677">Repeat</keyword>
<protein>
    <recommendedName>
        <fullName evidence="6">Ankyrin</fullName>
    </recommendedName>
</protein>
<accession>A0A8H5XV05</accession>
<dbReference type="InterPro" id="IPR036770">
    <property type="entry name" value="Ankyrin_rpt-contain_sf"/>
</dbReference>
<reference evidence="4 5" key="1">
    <citation type="submission" date="2020-05" db="EMBL/GenBank/DDBJ databases">
        <title>Identification and distribution of gene clusters putatively required for synthesis of sphingolipid metabolism inhibitors in phylogenetically diverse species of the filamentous fungus Fusarium.</title>
        <authorList>
            <person name="Kim H.-S."/>
            <person name="Busman M."/>
            <person name="Brown D.W."/>
            <person name="Divon H."/>
            <person name="Uhlig S."/>
            <person name="Proctor R.H."/>
        </authorList>
    </citation>
    <scope>NUCLEOTIDE SEQUENCE [LARGE SCALE GENOMIC DNA]</scope>
    <source>
        <strain evidence="4 5">NRRL 26131</strain>
    </source>
</reference>
<comment type="caution">
    <text evidence="4">The sequence shown here is derived from an EMBL/GenBank/DDBJ whole genome shotgun (WGS) entry which is preliminary data.</text>
</comment>
<dbReference type="PROSITE" id="PS50297">
    <property type="entry name" value="ANK_REP_REGION"/>
    <property type="match status" value="3"/>
</dbReference>
<dbReference type="InterPro" id="IPR051165">
    <property type="entry name" value="Multifunctional_ANK_Repeat"/>
</dbReference>
<dbReference type="Proteomes" id="UP000532311">
    <property type="component" value="Unassembled WGS sequence"/>
</dbReference>
<name>A0A8H5XV05_9HYPO</name>
<evidence type="ECO:0008006" key="6">
    <source>
        <dbReference type="Google" id="ProtNLM"/>
    </source>
</evidence>
<dbReference type="EMBL" id="JAAQPF010000544">
    <property type="protein sequence ID" value="KAF5700081.1"/>
    <property type="molecule type" value="Genomic_DNA"/>
</dbReference>
<sequence length="1069" mass="119293">MRASTMDSPFDHDLRAQLTRSLSFAVHCLSSKTLYGPRAFHGSCFEISFGTPQPVLYRCTCVDDTASFAPVLAQQAIMFLPGTSSNQADEILPEYIKLMMYALSNGTEFLERAQWDIFSSILRDNTADLKSKLQKLQSHSITIRAFLEKVFQMEVYWATQIDDPANRHKDYLPDRSLDIIRMLLELGLDPNHCVAGRNVRLVTPIGRALNVGHIDLTKLLLSFNARIDHSQACFDVHHAIQAILRGRLSNAVQSRLLKLLKEYKAVSLEEVLCGALKLDNTELIEGILQEDIDVTKIHIEMGHGLIGGLIDKDSCLNFESPLSTSFGGNFDWTKKLLNHHSVQNNPSQVLTGRIFIAAAIRGDCEIIRQLQELSPSGLDCKWNGITCLRAAVAYNNVPVAQSLLERNDCTSPDLLLIAADYGYEDMVRLLLQHGLSPDEMVSQGDVQWLEYFGREPRIPRNGGSILQSLFEFRLKCWNASKANCLVLLMEGGARFLGGEIVGLAQIGFREPLQAALARGASPNDRDEYLRISRSRHSNTSCEVNKRYRTIRLLLEAGAEQSGEIVNAIRESDYNVTKLLLEHGGTLKDINERACSTCAASWFDGGSDERDFLQALLEAQDDPIDAGPICAAIQVEDWELLDRLLARPHKETNCHLLEGTAIGLAARVGQMEVLEKLLSRFHHPSAIQSGFIPFHIKDGQLVLRSSDDQFLTFNDRPWIYDTNDFWRKDPVFGLRGVASPLALAALGADTSGFEELLAHGCCADKTTFTVIVQKESASAYLDLLRKHSQQLDTLFPSQPTLCSILLGPIANGNIELFKRLVGAGSDVNDYNATIDSSRSPLQLSAQLGDLGAVHYLIEKQADVNSAPSFSGGGTALQFAAIGGYMGIANLLIDHGARINARGSRKSGRTALEGAAEHGRLDMLELLLQKGAAWSNYGRRQFISAVRLASENAHYAAVDWLKNRYGWTEEDEDFLKNGRDNWLHWDDHCKNCREFCCDEIHCIEDDCRHYYPDDLEEEWAAECRYCKLEDIEDDESQSGGEKALYQGPGQELDDFDIFFEPWVNDYSLLFD</sequence>
<dbReference type="SMART" id="SM00248">
    <property type="entry name" value="ANK"/>
    <property type="match status" value="9"/>
</dbReference>
<dbReference type="Pfam" id="PF00023">
    <property type="entry name" value="Ank"/>
    <property type="match status" value="1"/>
</dbReference>
<keyword evidence="2 3" id="KW-0040">ANK repeat</keyword>
<keyword evidence="5" id="KW-1185">Reference proteome</keyword>
<evidence type="ECO:0000313" key="4">
    <source>
        <dbReference type="EMBL" id="KAF5700081.1"/>
    </source>
</evidence>
<feature type="repeat" description="ANK" evidence="3">
    <location>
        <begin position="835"/>
        <end position="867"/>
    </location>
</feature>
<organism evidence="4 5">
    <name type="scientific">Fusarium globosum</name>
    <dbReference type="NCBI Taxonomy" id="78864"/>
    <lineage>
        <taxon>Eukaryota</taxon>
        <taxon>Fungi</taxon>
        <taxon>Dikarya</taxon>
        <taxon>Ascomycota</taxon>
        <taxon>Pezizomycotina</taxon>
        <taxon>Sordariomycetes</taxon>
        <taxon>Hypocreomycetidae</taxon>
        <taxon>Hypocreales</taxon>
        <taxon>Nectriaceae</taxon>
        <taxon>Fusarium</taxon>
        <taxon>Fusarium fujikuroi species complex</taxon>
    </lineage>
</organism>
<dbReference type="InterPro" id="IPR002110">
    <property type="entry name" value="Ankyrin_rpt"/>
</dbReference>
<feature type="repeat" description="ANK" evidence="3">
    <location>
        <begin position="905"/>
        <end position="930"/>
    </location>
</feature>
<gene>
    <name evidence="4" type="ORF">FGLOB1_11012</name>
</gene>
<dbReference type="Gene3D" id="1.25.40.20">
    <property type="entry name" value="Ankyrin repeat-containing domain"/>
    <property type="match status" value="4"/>
</dbReference>
<evidence type="ECO:0000313" key="5">
    <source>
        <dbReference type="Proteomes" id="UP000532311"/>
    </source>
</evidence>
<evidence type="ECO:0000256" key="3">
    <source>
        <dbReference type="PROSITE-ProRule" id="PRU00023"/>
    </source>
</evidence>
<dbReference type="Pfam" id="PF12796">
    <property type="entry name" value="Ank_2"/>
    <property type="match status" value="2"/>
</dbReference>
<feature type="repeat" description="ANK" evidence="3">
    <location>
        <begin position="870"/>
        <end position="902"/>
    </location>
</feature>
<dbReference type="SUPFAM" id="SSF48403">
    <property type="entry name" value="Ankyrin repeat"/>
    <property type="match status" value="4"/>
</dbReference>
<proteinExistence type="predicted"/>
<dbReference type="AlphaFoldDB" id="A0A8H5XV05"/>
<dbReference type="PANTHER" id="PTHR24123">
    <property type="entry name" value="ANKYRIN REPEAT-CONTAINING"/>
    <property type="match status" value="1"/>
</dbReference>
<dbReference type="PROSITE" id="PS50088">
    <property type="entry name" value="ANK_REPEAT"/>
    <property type="match status" value="3"/>
</dbReference>
<dbReference type="PANTHER" id="PTHR24123:SF33">
    <property type="entry name" value="PROTEIN HOS4"/>
    <property type="match status" value="1"/>
</dbReference>
<evidence type="ECO:0000256" key="1">
    <source>
        <dbReference type="ARBA" id="ARBA00022737"/>
    </source>
</evidence>